<dbReference type="Proteomes" id="UP000215199">
    <property type="component" value="Unassembled WGS sequence"/>
</dbReference>
<dbReference type="NCBIfam" id="TIGR03619">
    <property type="entry name" value="F420_Rv2161c"/>
    <property type="match status" value="1"/>
</dbReference>
<gene>
    <name evidence="2" type="ORF">CF165_15605</name>
</gene>
<dbReference type="InterPro" id="IPR051260">
    <property type="entry name" value="Diverse_substr_monoxygenases"/>
</dbReference>
<sequence length="282" mass="29798">MSNVTGMTEHFLEVVLPSEEPDLDPARPAELARLAEDLGYHAAWLPDHLIPPGAYGEVFGGVYEPLVTLAHIAALTSRIRLGTSVLIVPLREPYALAKQVATLDRLSGHRFTLGVGSGWNEPEFAEVGAGFGDRGKRTDATLDLLAELFRTGRGPGGGYFEPRPAGPVPISVGGNSAVALRRAARIGAGWTSAGLSPAEFGERARELKAMTTGGEPPLTAGTQDRERRLTARMEWDGTDLAAAVALFRAYILAGADAVAVHFGPAGTFEQRMTTFAEAVAGP</sequence>
<evidence type="ECO:0000259" key="1">
    <source>
        <dbReference type="Pfam" id="PF00296"/>
    </source>
</evidence>
<dbReference type="AlphaFoldDB" id="A0A229T9A1"/>
<dbReference type="PANTHER" id="PTHR30011:SF32">
    <property type="entry name" value="CONSERVED PROTEIN"/>
    <property type="match status" value="1"/>
</dbReference>
<dbReference type="PANTHER" id="PTHR30011">
    <property type="entry name" value="ALKANESULFONATE MONOOXYGENASE-RELATED"/>
    <property type="match status" value="1"/>
</dbReference>
<keyword evidence="3" id="KW-1185">Reference proteome</keyword>
<feature type="domain" description="Luciferase-like" evidence="1">
    <location>
        <begin position="24"/>
        <end position="210"/>
    </location>
</feature>
<evidence type="ECO:0000313" key="3">
    <source>
        <dbReference type="Proteomes" id="UP000215199"/>
    </source>
</evidence>
<dbReference type="Pfam" id="PF00296">
    <property type="entry name" value="Bac_luciferase"/>
    <property type="match status" value="1"/>
</dbReference>
<dbReference type="InterPro" id="IPR019921">
    <property type="entry name" value="Lucif-like_OxRdtase_Rv2161c"/>
</dbReference>
<dbReference type="GO" id="GO:0016705">
    <property type="term" value="F:oxidoreductase activity, acting on paired donors, with incorporation or reduction of molecular oxygen"/>
    <property type="evidence" value="ECO:0007669"/>
    <property type="project" value="InterPro"/>
</dbReference>
<evidence type="ECO:0000313" key="2">
    <source>
        <dbReference type="EMBL" id="OXM67826.1"/>
    </source>
</evidence>
<reference evidence="3" key="1">
    <citation type="submission" date="2017-07" db="EMBL/GenBank/DDBJ databases">
        <title>Comparative genome mining reveals phylogenetic distribution patterns of secondary metabolites in Amycolatopsis.</title>
        <authorList>
            <person name="Adamek M."/>
            <person name="Alanjary M."/>
            <person name="Sales-Ortells H."/>
            <person name="Goodfellow M."/>
            <person name="Bull A.T."/>
            <person name="Kalinowski J."/>
            <person name="Ziemert N."/>
        </authorList>
    </citation>
    <scope>NUCLEOTIDE SEQUENCE [LARGE SCALE GENOMIC DNA]</scope>
    <source>
        <strain evidence="3">H5</strain>
    </source>
</reference>
<name>A0A229T9A1_9PSEU</name>
<dbReference type="InterPro" id="IPR036661">
    <property type="entry name" value="Luciferase-like_sf"/>
</dbReference>
<dbReference type="InterPro" id="IPR011251">
    <property type="entry name" value="Luciferase-like_dom"/>
</dbReference>
<comment type="caution">
    <text evidence="2">The sequence shown here is derived from an EMBL/GenBank/DDBJ whole genome shotgun (WGS) entry which is preliminary data.</text>
</comment>
<proteinExistence type="predicted"/>
<organism evidence="2 3">
    <name type="scientific">Amycolatopsis vastitatis</name>
    <dbReference type="NCBI Taxonomy" id="1905142"/>
    <lineage>
        <taxon>Bacteria</taxon>
        <taxon>Bacillati</taxon>
        <taxon>Actinomycetota</taxon>
        <taxon>Actinomycetes</taxon>
        <taxon>Pseudonocardiales</taxon>
        <taxon>Pseudonocardiaceae</taxon>
        <taxon>Amycolatopsis</taxon>
    </lineage>
</organism>
<dbReference type="Gene3D" id="3.20.20.30">
    <property type="entry name" value="Luciferase-like domain"/>
    <property type="match status" value="1"/>
</dbReference>
<protein>
    <submittedName>
        <fullName evidence="2">LLM class F420-dependent oxidoreductase</fullName>
    </submittedName>
</protein>
<accession>A0A229T9A1</accession>
<dbReference type="SUPFAM" id="SSF51679">
    <property type="entry name" value="Bacterial luciferase-like"/>
    <property type="match status" value="1"/>
</dbReference>
<dbReference type="OrthoDB" id="4074025at2"/>
<dbReference type="EMBL" id="NMUL01000012">
    <property type="protein sequence ID" value="OXM67826.1"/>
    <property type="molecule type" value="Genomic_DNA"/>
</dbReference>